<keyword evidence="4" id="KW-1185">Reference proteome</keyword>
<comment type="caution">
    <text evidence="3">The sequence shown here is derived from an EMBL/GenBank/DDBJ whole genome shotgun (WGS) entry which is preliminary data.</text>
</comment>
<name>A0A6A6MSC4_HEVBR</name>
<protein>
    <submittedName>
        <fullName evidence="3">Uncharacterized protein</fullName>
    </submittedName>
</protein>
<evidence type="ECO:0000256" key="2">
    <source>
        <dbReference type="SAM" id="MobiDB-lite"/>
    </source>
</evidence>
<feature type="coiled-coil region" evidence="1">
    <location>
        <begin position="24"/>
        <end position="51"/>
    </location>
</feature>
<gene>
    <name evidence="3" type="ORF">GH714_036697</name>
</gene>
<feature type="compositionally biased region" description="Polar residues" evidence="2">
    <location>
        <begin position="159"/>
        <end position="170"/>
    </location>
</feature>
<proteinExistence type="predicted"/>
<accession>A0A6A6MSC4</accession>
<dbReference type="PANTHER" id="PTHR46293:SF16">
    <property type="entry name" value="E3 UBIQUITIN PROTEIN LIGASE DRIP1"/>
    <property type="match status" value="1"/>
</dbReference>
<evidence type="ECO:0000256" key="1">
    <source>
        <dbReference type="SAM" id="Coils"/>
    </source>
</evidence>
<feature type="compositionally biased region" description="Basic and acidic residues" evidence="2">
    <location>
        <begin position="209"/>
        <end position="221"/>
    </location>
</feature>
<dbReference type="Gene3D" id="1.20.58.340">
    <property type="entry name" value="Magnesium transport protein CorA, transmembrane region"/>
    <property type="match status" value="1"/>
</dbReference>
<organism evidence="3 4">
    <name type="scientific">Hevea brasiliensis</name>
    <name type="common">Para rubber tree</name>
    <name type="synonym">Siphonia brasiliensis</name>
    <dbReference type="NCBI Taxonomy" id="3981"/>
    <lineage>
        <taxon>Eukaryota</taxon>
        <taxon>Viridiplantae</taxon>
        <taxon>Streptophyta</taxon>
        <taxon>Embryophyta</taxon>
        <taxon>Tracheophyta</taxon>
        <taxon>Spermatophyta</taxon>
        <taxon>Magnoliopsida</taxon>
        <taxon>eudicotyledons</taxon>
        <taxon>Gunneridae</taxon>
        <taxon>Pentapetalae</taxon>
        <taxon>rosids</taxon>
        <taxon>fabids</taxon>
        <taxon>Malpighiales</taxon>
        <taxon>Euphorbiaceae</taxon>
        <taxon>Crotonoideae</taxon>
        <taxon>Micrandreae</taxon>
        <taxon>Hevea</taxon>
    </lineage>
</organism>
<sequence>MSIQAKKMISCRNLDQVCKLKSSMTRLTNRVQELRNELQQLLDDDDNMADLYLSRKLVGSSSPVSGSGAPNWFLNSLTIGSKISRASRASATTQGENDIEDHEMLLEAYFMQIDGTLNKLTMLARALPMFRDSVFVGVFPSGGRVNGPWLHVKWNSSSAEASQPASNNEADNGAESWDGKSDLWQPLNCLVEVANRTKSFKPTSQVSDAKLESTHDPDNEPHVQSTGPKRLRRIRRKKASNFGYLGISSQAVLDAASAKHERRAGPVWFSLVASEDQEGDAPLPQIPANYLRIKDGNLPVSFIQKYLMKKFDLASEAEVEIRCMGQPVVPTLLLYNLVDLWIQTASTLERVPASIGSSAKDFVMALMYARKVPHPE</sequence>
<feature type="region of interest" description="Disordered" evidence="2">
    <location>
        <begin position="159"/>
        <end position="178"/>
    </location>
</feature>
<evidence type="ECO:0000313" key="4">
    <source>
        <dbReference type="Proteomes" id="UP000467840"/>
    </source>
</evidence>
<dbReference type="GO" id="GO:0004842">
    <property type="term" value="F:ubiquitin-protein transferase activity"/>
    <property type="evidence" value="ECO:0007669"/>
    <property type="project" value="InterPro"/>
</dbReference>
<feature type="region of interest" description="Disordered" evidence="2">
    <location>
        <begin position="201"/>
        <end position="231"/>
    </location>
</feature>
<evidence type="ECO:0000313" key="3">
    <source>
        <dbReference type="EMBL" id="KAF2314809.1"/>
    </source>
</evidence>
<keyword evidence="1" id="KW-0175">Coiled coil</keyword>
<dbReference type="InterPro" id="IPR044807">
    <property type="entry name" value="DRIP1-like"/>
</dbReference>
<dbReference type="PANTHER" id="PTHR46293">
    <property type="entry name" value="E3 UBIQUITIN PROTEIN LIGASE DRIP1"/>
    <property type="match status" value="1"/>
</dbReference>
<dbReference type="AlphaFoldDB" id="A0A6A6MSC4"/>
<reference evidence="3 4" key="1">
    <citation type="journal article" date="2020" name="Mol. Plant">
        <title>The Chromosome-Based Rubber Tree Genome Provides New Insights into Spurge Genome Evolution and Rubber Biosynthesis.</title>
        <authorList>
            <person name="Liu J."/>
            <person name="Shi C."/>
            <person name="Shi C.C."/>
            <person name="Li W."/>
            <person name="Zhang Q.J."/>
            <person name="Zhang Y."/>
            <person name="Li K."/>
            <person name="Lu H.F."/>
            <person name="Shi C."/>
            <person name="Zhu S.T."/>
            <person name="Xiao Z.Y."/>
            <person name="Nan H."/>
            <person name="Yue Y."/>
            <person name="Zhu X.G."/>
            <person name="Wu Y."/>
            <person name="Hong X.N."/>
            <person name="Fan G.Y."/>
            <person name="Tong Y."/>
            <person name="Zhang D."/>
            <person name="Mao C.L."/>
            <person name="Liu Y.L."/>
            <person name="Hao S.J."/>
            <person name="Liu W.Q."/>
            <person name="Lv M.Q."/>
            <person name="Zhang H.B."/>
            <person name="Liu Y."/>
            <person name="Hu-Tang G.R."/>
            <person name="Wang J.P."/>
            <person name="Wang J.H."/>
            <person name="Sun Y.H."/>
            <person name="Ni S.B."/>
            <person name="Chen W.B."/>
            <person name="Zhang X.C."/>
            <person name="Jiao Y.N."/>
            <person name="Eichler E.E."/>
            <person name="Li G.H."/>
            <person name="Liu X."/>
            <person name="Gao L.Z."/>
        </authorList>
    </citation>
    <scope>NUCLEOTIDE SEQUENCE [LARGE SCALE GENOMIC DNA]</scope>
    <source>
        <strain evidence="4">cv. GT1</strain>
        <tissue evidence="3">Leaf</tissue>
    </source>
</reference>
<dbReference type="Proteomes" id="UP000467840">
    <property type="component" value="Chromosome 15"/>
</dbReference>
<dbReference type="EMBL" id="JAAGAX010000005">
    <property type="protein sequence ID" value="KAF2314809.1"/>
    <property type="molecule type" value="Genomic_DNA"/>
</dbReference>